<evidence type="ECO:0000313" key="5">
    <source>
        <dbReference type="EMBL" id="KAL3738986.1"/>
    </source>
</evidence>
<dbReference type="PANTHER" id="PTHR47364">
    <property type="entry name" value="CYSTEINE PROTEINASE INHIBITOR 5"/>
    <property type="match status" value="1"/>
</dbReference>
<evidence type="ECO:0000256" key="3">
    <source>
        <dbReference type="SAM" id="SignalP"/>
    </source>
</evidence>
<feature type="signal peptide" evidence="3">
    <location>
        <begin position="1"/>
        <end position="22"/>
    </location>
</feature>
<dbReference type="GO" id="GO:0004869">
    <property type="term" value="F:cysteine-type endopeptidase inhibitor activity"/>
    <property type="evidence" value="ECO:0007669"/>
    <property type="project" value="UniProtKB-KW"/>
</dbReference>
<keyword evidence="2" id="KW-0789">Thiol protease inhibitor</keyword>
<dbReference type="Gene3D" id="3.10.450.10">
    <property type="match status" value="1"/>
</dbReference>
<keyword evidence="3" id="KW-0732">Signal</keyword>
<gene>
    <name evidence="5" type="ORF">ACJRO7_020388</name>
</gene>
<dbReference type="AlphaFoldDB" id="A0ABD3KPB5"/>
<evidence type="ECO:0000259" key="4">
    <source>
        <dbReference type="Pfam" id="PF16845"/>
    </source>
</evidence>
<feature type="chain" id="PRO_5044805602" description="Cystatin domain-containing protein" evidence="3">
    <location>
        <begin position="23"/>
        <end position="119"/>
    </location>
</feature>
<dbReference type="Pfam" id="PF16845">
    <property type="entry name" value="SQAPI"/>
    <property type="match status" value="1"/>
</dbReference>
<reference evidence="5 6" key="1">
    <citation type="submission" date="2024-11" db="EMBL/GenBank/DDBJ databases">
        <title>Chromosome-level genome assembly of Eucalyptus globulus Labill. provides insights into its genome evolution.</title>
        <authorList>
            <person name="Li X."/>
        </authorList>
    </citation>
    <scope>NUCLEOTIDE SEQUENCE [LARGE SCALE GENOMIC DNA]</scope>
    <source>
        <strain evidence="5">CL2024</strain>
        <tissue evidence="5">Fresh tender leaves</tissue>
    </source>
</reference>
<dbReference type="PANTHER" id="PTHR47364:SF2">
    <property type="entry name" value="CYSTEINE PROTEINASE INHIBITOR 5"/>
    <property type="match status" value="1"/>
</dbReference>
<feature type="domain" description="Cystatin" evidence="4">
    <location>
        <begin position="36"/>
        <end position="108"/>
    </location>
</feature>
<evidence type="ECO:0000256" key="1">
    <source>
        <dbReference type="ARBA" id="ARBA00022690"/>
    </source>
</evidence>
<proteinExistence type="predicted"/>
<evidence type="ECO:0000256" key="2">
    <source>
        <dbReference type="ARBA" id="ARBA00022704"/>
    </source>
</evidence>
<keyword evidence="1" id="KW-0646">Protease inhibitor</keyword>
<dbReference type="EMBL" id="JBJKBG010000005">
    <property type="protein sequence ID" value="KAL3738986.1"/>
    <property type="molecule type" value="Genomic_DNA"/>
</dbReference>
<dbReference type="InterPro" id="IPR000010">
    <property type="entry name" value="Cystatin_dom"/>
</dbReference>
<accession>A0ABD3KPB5</accession>
<organism evidence="5 6">
    <name type="scientific">Eucalyptus globulus</name>
    <name type="common">Tasmanian blue gum</name>
    <dbReference type="NCBI Taxonomy" id="34317"/>
    <lineage>
        <taxon>Eukaryota</taxon>
        <taxon>Viridiplantae</taxon>
        <taxon>Streptophyta</taxon>
        <taxon>Embryophyta</taxon>
        <taxon>Tracheophyta</taxon>
        <taxon>Spermatophyta</taxon>
        <taxon>Magnoliopsida</taxon>
        <taxon>eudicotyledons</taxon>
        <taxon>Gunneridae</taxon>
        <taxon>Pentapetalae</taxon>
        <taxon>rosids</taxon>
        <taxon>malvids</taxon>
        <taxon>Myrtales</taxon>
        <taxon>Myrtaceae</taxon>
        <taxon>Myrtoideae</taxon>
        <taxon>Eucalypteae</taxon>
        <taxon>Eucalyptus</taxon>
    </lineage>
</organism>
<comment type="caution">
    <text evidence="5">The sequence shown here is derived from an EMBL/GenBank/DDBJ whole genome shotgun (WGS) entry which is preliminary data.</text>
</comment>
<protein>
    <recommendedName>
        <fullName evidence="4">Cystatin domain-containing protein</fullName>
    </recommendedName>
</protein>
<keyword evidence="6" id="KW-1185">Reference proteome</keyword>
<dbReference type="SUPFAM" id="SSF54403">
    <property type="entry name" value="Cystatin/monellin"/>
    <property type="match status" value="1"/>
</dbReference>
<sequence>MRRLVLAAAAATVLLLLQGSAAGPAGMEGPFGWEPMKDLSNPHVRDITEFAVNKHNEDAQTKLALDNVVKGETVGFLGTIYKLIVEVKDGANPKSYEAVVWDGKLVRFLFLFKAVEGNV</sequence>
<dbReference type="Proteomes" id="UP001634007">
    <property type="component" value="Unassembled WGS sequence"/>
</dbReference>
<dbReference type="InterPro" id="IPR046350">
    <property type="entry name" value="Cystatin_sf"/>
</dbReference>
<evidence type="ECO:0000313" key="6">
    <source>
        <dbReference type="Proteomes" id="UP001634007"/>
    </source>
</evidence>
<name>A0ABD3KPB5_EUCGL</name>